<dbReference type="HAMAP" id="MF_00612">
    <property type="entry name" value="UPF0225"/>
    <property type="match status" value="1"/>
</dbReference>
<keyword evidence="5" id="KW-1185">Reference proteome</keyword>
<dbReference type="AlphaFoldDB" id="A0A126ZVM0"/>
<feature type="domain" description="YchJ-like middle NTF2-like" evidence="3">
    <location>
        <begin position="36"/>
        <end position="133"/>
    </location>
</feature>
<protein>
    <recommendedName>
        <fullName evidence="2">UPF0225 protein SA2016_0513</fullName>
    </recommendedName>
</protein>
<reference evidence="4 5" key="1">
    <citation type="submission" date="2016-02" db="EMBL/GenBank/DDBJ databases">
        <title>Complete genome of Sinomonas atrocyanea KCTC 3377.</title>
        <authorList>
            <person name="Kim K.M."/>
        </authorList>
    </citation>
    <scope>NUCLEOTIDE SEQUENCE [LARGE SCALE GENOMIC DNA]</scope>
    <source>
        <strain evidence="4 5">KCTC 3377</strain>
    </source>
</reference>
<name>A0A126ZVM0_9MICC</name>
<dbReference type="InterPro" id="IPR048469">
    <property type="entry name" value="YchJ-like_M"/>
</dbReference>
<evidence type="ECO:0000256" key="1">
    <source>
        <dbReference type="ARBA" id="ARBA00010839"/>
    </source>
</evidence>
<dbReference type="SUPFAM" id="SSF103642">
    <property type="entry name" value="Sec-C motif"/>
    <property type="match status" value="1"/>
</dbReference>
<dbReference type="OrthoDB" id="21421at2"/>
<proteinExistence type="inferred from homology"/>
<dbReference type="InterPro" id="IPR023006">
    <property type="entry name" value="YchJ-like"/>
</dbReference>
<dbReference type="Proteomes" id="UP000070134">
    <property type="component" value="Chromosome"/>
</dbReference>
<gene>
    <name evidence="4" type="ORF">SA2016_0513</name>
</gene>
<evidence type="ECO:0000256" key="2">
    <source>
        <dbReference type="HAMAP-Rule" id="MF_00612"/>
    </source>
</evidence>
<dbReference type="InterPro" id="IPR032710">
    <property type="entry name" value="NTF2-like_dom_sf"/>
</dbReference>
<dbReference type="PANTHER" id="PTHR33747">
    <property type="entry name" value="UPF0225 PROTEIN SCO1677"/>
    <property type="match status" value="1"/>
</dbReference>
<dbReference type="Pfam" id="PF17775">
    <property type="entry name" value="YchJ_M-like"/>
    <property type="match status" value="1"/>
</dbReference>
<dbReference type="KEGG" id="satk:SA2016_0513"/>
<dbReference type="RefSeq" id="WP_066494920.1">
    <property type="nucleotide sequence ID" value="NZ_BJMO01000017.1"/>
</dbReference>
<dbReference type="InterPro" id="IPR004027">
    <property type="entry name" value="SEC_C_motif"/>
</dbReference>
<dbReference type="Gene3D" id="3.10.450.50">
    <property type="match status" value="1"/>
</dbReference>
<dbReference type="STRING" id="37927.SA2016_0513"/>
<sequence>MPLDADSRCPCGSGDTYGSCCGRFHLGLARGTAAPTAEALMRSRYSAFAVGGPEMADYLLATWHPSTRPATLELDGSTQWRRLDVVRVSAGGPFDTEGTVDFAAHWRDGAARGAQREHSRFVREGGRWFYLDGDAEAA</sequence>
<dbReference type="SUPFAM" id="SSF54427">
    <property type="entry name" value="NTF2-like"/>
    <property type="match status" value="1"/>
</dbReference>
<evidence type="ECO:0000259" key="3">
    <source>
        <dbReference type="Pfam" id="PF17775"/>
    </source>
</evidence>
<dbReference type="Pfam" id="PF02810">
    <property type="entry name" value="SEC-C"/>
    <property type="match status" value="1"/>
</dbReference>
<dbReference type="EMBL" id="CP014518">
    <property type="protein sequence ID" value="AMM31208.1"/>
    <property type="molecule type" value="Genomic_DNA"/>
</dbReference>
<evidence type="ECO:0000313" key="4">
    <source>
        <dbReference type="EMBL" id="AMM31208.1"/>
    </source>
</evidence>
<dbReference type="PANTHER" id="PTHR33747:SF1">
    <property type="entry name" value="ADENYLATE CYCLASE-ASSOCIATED CAP C-TERMINAL DOMAIN-CONTAINING PROTEIN"/>
    <property type="match status" value="1"/>
</dbReference>
<comment type="similarity">
    <text evidence="1 2">Belongs to the UPF0225 family.</text>
</comment>
<accession>A0A126ZVM0</accession>
<evidence type="ECO:0000313" key="5">
    <source>
        <dbReference type="Proteomes" id="UP000070134"/>
    </source>
</evidence>
<organism evidence="4 5">
    <name type="scientific">Sinomonas atrocyanea</name>
    <dbReference type="NCBI Taxonomy" id="37927"/>
    <lineage>
        <taxon>Bacteria</taxon>
        <taxon>Bacillati</taxon>
        <taxon>Actinomycetota</taxon>
        <taxon>Actinomycetes</taxon>
        <taxon>Micrococcales</taxon>
        <taxon>Micrococcaceae</taxon>
        <taxon>Sinomonas</taxon>
    </lineage>
</organism>
<dbReference type="PATRIC" id="fig|37927.3.peg.529"/>